<accession>A0A2T4ZAJ9</accession>
<dbReference type="GO" id="GO:0016874">
    <property type="term" value="F:ligase activity"/>
    <property type="evidence" value="ECO:0007669"/>
    <property type="project" value="UniProtKB-KW"/>
</dbReference>
<comment type="caution">
    <text evidence="1">The sequence shown here is derived from an EMBL/GenBank/DDBJ whole genome shotgun (WGS) entry which is preliminary data.</text>
</comment>
<evidence type="ECO:0000313" key="1">
    <source>
        <dbReference type="EMBL" id="PTM58895.1"/>
    </source>
</evidence>
<proteinExistence type="predicted"/>
<dbReference type="OrthoDB" id="2078085at2"/>
<dbReference type="Proteomes" id="UP000241639">
    <property type="component" value="Unassembled WGS sequence"/>
</dbReference>
<reference evidence="1 2" key="1">
    <citation type="submission" date="2018-04" db="EMBL/GenBank/DDBJ databases">
        <title>Genomic Encyclopedia of Archaeal and Bacterial Type Strains, Phase II (KMG-II): from individual species to whole genera.</title>
        <authorList>
            <person name="Goeker M."/>
        </authorList>
    </citation>
    <scope>NUCLEOTIDE SEQUENCE [LARGE SCALE GENOMIC DNA]</scope>
    <source>
        <strain evidence="1 2">DSM 45169</strain>
    </source>
</reference>
<dbReference type="AlphaFoldDB" id="A0A2T4ZAJ9"/>
<gene>
    <name evidence="1" type="ORF">C8J48_1494</name>
</gene>
<organism evidence="1 2">
    <name type="scientific">Desmospora activa DSM 45169</name>
    <dbReference type="NCBI Taxonomy" id="1121389"/>
    <lineage>
        <taxon>Bacteria</taxon>
        <taxon>Bacillati</taxon>
        <taxon>Bacillota</taxon>
        <taxon>Bacilli</taxon>
        <taxon>Bacillales</taxon>
        <taxon>Thermoactinomycetaceae</taxon>
        <taxon>Desmospora</taxon>
    </lineage>
</organism>
<name>A0A2T4ZAJ9_9BACL</name>
<protein>
    <submittedName>
        <fullName evidence="1">PhiEco32-like amidoligase-type 2 protein</fullName>
    </submittedName>
</protein>
<sequence length="458" mass="52496">MKPLLLECGRDDVETRLLGTATTSRNHLASSIHLRWNGDPLYVSSMLGLNHTQQVESAQSSEWKKEIWKLHGLTVAASQATVLRLYVVPVFQTQALLLYRSKTSPVWLSGGGGKPTFQRVSTEDQSREVRKVKAMAIRAFYSLGLDYGVAKIGIQPGNQIVVVDVAPGPRINREMGVQLAEAVQLYIKRLPRLWASLDQVMLGADPEFIMQKSNGTLVMASDYFPRYGSVGCDAIWHGQNRSIKPLVELRPKPNKDPRQLVLRMYKDMMTASRRVNNKQVEWLAGALPHPKYPLGGHIHFSGILLTFQLLRALDLYLALPLMLAEDGNGVQRRPRYGFLGDYRLQFHGGFEYRTLPSWLISPTLTKGSLAAAKLIAARYPHLPLDDWYDRKLQQAYYRGEKKKVRERVKVLWESLRSLKEYAWYEKDLDRFYQMIVSGITWNEKEDIRKRWKLPPYQK</sequence>
<dbReference type="RefSeq" id="WP_107725644.1">
    <property type="nucleotide sequence ID" value="NZ_PZZP01000001.1"/>
</dbReference>
<dbReference type="InterPro" id="IPR025681">
    <property type="entry name" value="COOH-NH2_lig"/>
</dbReference>
<keyword evidence="2" id="KW-1185">Reference proteome</keyword>
<dbReference type="Pfam" id="PF14395">
    <property type="entry name" value="COOH-NH2_lig"/>
    <property type="match status" value="1"/>
</dbReference>
<keyword evidence="1" id="KW-0436">Ligase</keyword>
<dbReference type="EMBL" id="PZZP01000001">
    <property type="protein sequence ID" value="PTM58895.1"/>
    <property type="molecule type" value="Genomic_DNA"/>
</dbReference>
<evidence type="ECO:0000313" key="2">
    <source>
        <dbReference type="Proteomes" id="UP000241639"/>
    </source>
</evidence>